<organism evidence="4 5">
    <name type="scientific">Peterkaempfera bronchialis</name>
    <dbReference type="NCBI Taxonomy" id="2126346"/>
    <lineage>
        <taxon>Bacteria</taxon>
        <taxon>Bacillati</taxon>
        <taxon>Actinomycetota</taxon>
        <taxon>Actinomycetes</taxon>
        <taxon>Kitasatosporales</taxon>
        <taxon>Streptomycetaceae</taxon>
        <taxon>Peterkaempfera</taxon>
    </lineage>
</organism>
<keyword evidence="5" id="KW-1185">Reference proteome</keyword>
<evidence type="ECO:0000313" key="4">
    <source>
        <dbReference type="EMBL" id="AXI79126.1"/>
    </source>
</evidence>
<dbReference type="EMBL" id="CP031264">
    <property type="protein sequence ID" value="AXI79126.1"/>
    <property type="molecule type" value="Genomic_DNA"/>
</dbReference>
<evidence type="ECO:0000256" key="3">
    <source>
        <dbReference type="SAM" id="SignalP"/>
    </source>
</evidence>
<feature type="signal peptide" evidence="3">
    <location>
        <begin position="1"/>
        <end position="24"/>
    </location>
</feature>
<keyword evidence="2" id="KW-0472">Membrane</keyword>
<evidence type="ECO:0000256" key="1">
    <source>
        <dbReference type="SAM" id="MobiDB-lite"/>
    </source>
</evidence>
<sequence length="278" mass="28305">MRTAHLLYATATTALLLAASAAPAAADTASPSPSGSAETVTRAGTSFLTATTVQPGQQVQLSASTGDYLYWSFASAAGQTDSVAVTVTLPPTANRHGAATWTVDVFDGLRRRQACTAGAQTATAEAEAESVSLDCTLRQVRSWAEPWSGDPLPGTYYVRLSVTDLPETDLGLPIQAEMRIASKGGDADPEGGDLKAPLVPAVNAGATLAPGDAVPSPGPSSSVSAAGAGSDDDGKGGWFSGLTSRWFWTAGGGVLAALLGVAGYSLTRHRHGWFSARP</sequence>
<dbReference type="RefSeq" id="WP_111494717.1">
    <property type="nucleotide sequence ID" value="NZ_CP031264.1"/>
</dbReference>
<dbReference type="KEGG" id="stri:C7M71_018590"/>
<keyword evidence="2" id="KW-0812">Transmembrane</keyword>
<protein>
    <submittedName>
        <fullName evidence="4">Peptidase</fullName>
    </submittedName>
</protein>
<dbReference type="AlphaFoldDB" id="A0A345SZH1"/>
<gene>
    <name evidence="4" type="ORF">C7M71_018590</name>
</gene>
<dbReference type="Proteomes" id="UP000249340">
    <property type="component" value="Chromosome"/>
</dbReference>
<name>A0A345SZH1_9ACTN</name>
<keyword evidence="2" id="KW-1133">Transmembrane helix</keyword>
<evidence type="ECO:0000313" key="5">
    <source>
        <dbReference type="Proteomes" id="UP000249340"/>
    </source>
</evidence>
<reference evidence="5" key="1">
    <citation type="submission" date="2018-07" db="EMBL/GenBank/DDBJ databases">
        <title>Streptacidiphilus bronchialis DSM 106435 chromosome.</title>
        <authorList>
            <person name="Batra D."/>
            <person name="Gulvik C.A."/>
        </authorList>
    </citation>
    <scope>NUCLEOTIDE SEQUENCE [LARGE SCALE GENOMIC DNA]</scope>
    <source>
        <strain evidence="5">DSM 106435</strain>
    </source>
</reference>
<evidence type="ECO:0000256" key="2">
    <source>
        <dbReference type="SAM" id="Phobius"/>
    </source>
</evidence>
<proteinExistence type="predicted"/>
<accession>A0A345SZH1</accession>
<feature type="region of interest" description="Disordered" evidence="1">
    <location>
        <begin position="209"/>
        <end position="232"/>
    </location>
</feature>
<dbReference type="OrthoDB" id="3401783at2"/>
<keyword evidence="3" id="KW-0732">Signal</keyword>
<feature type="transmembrane region" description="Helical" evidence="2">
    <location>
        <begin position="246"/>
        <end position="267"/>
    </location>
</feature>
<feature type="chain" id="PRO_5038859104" evidence="3">
    <location>
        <begin position="25"/>
        <end position="278"/>
    </location>
</feature>
<feature type="compositionally biased region" description="Low complexity" evidence="1">
    <location>
        <begin position="209"/>
        <end position="229"/>
    </location>
</feature>